<dbReference type="InterPro" id="IPR051719">
    <property type="entry name" value="CASTOR_mTORC1"/>
</dbReference>
<dbReference type="AlphaFoldDB" id="F0YJD7"/>
<gene>
    <name evidence="3" type="ORF">AURANDRAFT_32061</name>
</gene>
<dbReference type="RefSeq" id="XP_009040508.1">
    <property type="nucleotide sequence ID" value="XM_009042260.1"/>
</dbReference>
<feature type="transmembrane region" description="Helical" evidence="1">
    <location>
        <begin position="86"/>
        <end position="108"/>
    </location>
</feature>
<dbReference type="Proteomes" id="UP000002729">
    <property type="component" value="Unassembled WGS sequence"/>
</dbReference>
<name>F0YJD7_AURAN</name>
<feature type="domain" description="CASTOR ACT" evidence="2">
    <location>
        <begin position="72"/>
        <end position="132"/>
    </location>
</feature>
<keyword evidence="4" id="KW-1185">Reference proteome</keyword>
<proteinExistence type="predicted"/>
<dbReference type="InParanoid" id="F0YJD7"/>
<evidence type="ECO:0000313" key="4">
    <source>
        <dbReference type="Proteomes" id="UP000002729"/>
    </source>
</evidence>
<dbReference type="InterPro" id="IPR045865">
    <property type="entry name" value="ACT-like_dom_sf"/>
</dbReference>
<dbReference type="InterPro" id="IPR016540">
    <property type="entry name" value="UCP008459"/>
</dbReference>
<dbReference type="Gene3D" id="3.30.2130.10">
    <property type="entry name" value="VC0802-like"/>
    <property type="match status" value="1"/>
</dbReference>
<evidence type="ECO:0000259" key="2">
    <source>
        <dbReference type="Pfam" id="PF13840"/>
    </source>
</evidence>
<keyword evidence="1" id="KW-0472">Membrane</keyword>
<feature type="non-terminal residue" evidence="3">
    <location>
        <position position="138"/>
    </location>
</feature>
<keyword evidence="1" id="KW-0812">Transmembrane</keyword>
<evidence type="ECO:0000256" key="1">
    <source>
        <dbReference type="SAM" id="Phobius"/>
    </source>
</evidence>
<dbReference type="InterPro" id="IPR027795">
    <property type="entry name" value="CASTOR_ACT_dom"/>
</dbReference>
<protein>
    <recommendedName>
        <fullName evidence="2">CASTOR ACT domain-containing protein</fullName>
    </recommendedName>
</protein>
<reference evidence="3 4" key="1">
    <citation type="journal article" date="2011" name="Proc. Natl. Acad. Sci. U.S.A.">
        <title>Niche of harmful alga Aureococcus anophagefferens revealed through ecogenomics.</title>
        <authorList>
            <person name="Gobler C.J."/>
            <person name="Berry D.L."/>
            <person name="Dyhrman S.T."/>
            <person name="Wilhelm S.W."/>
            <person name="Salamov A."/>
            <person name="Lobanov A.V."/>
            <person name="Zhang Y."/>
            <person name="Collier J.L."/>
            <person name="Wurch L.L."/>
            <person name="Kustka A.B."/>
            <person name="Dill B.D."/>
            <person name="Shah M."/>
            <person name="VerBerkmoes N.C."/>
            <person name="Kuo A."/>
            <person name="Terry A."/>
            <person name="Pangilinan J."/>
            <person name="Lindquist E.A."/>
            <person name="Lucas S."/>
            <person name="Paulsen I.T."/>
            <person name="Hattenrath-Lehmann T.K."/>
            <person name="Talmage S.C."/>
            <person name="Walker E.A."/>
            <person name="Koch F."/>
            <person name="Burson A.M."/>
            <person name="Marcoval M.A."/>
            <person name="Tang Y.Z."/>
            <person name="Lecleir G.R."/>
            <person name="Coyne K.J."/>
            <person name="Berg G.M."/>
            <person name="Bertrand E.M."/>
            <person name="Saito M.A."/>
            <person name="Gladyshev V.N."/>
            <person name="Grigoriev I.V."/>
        </authorList>
    </citation>
    <scope>NUCLEOTIDE SEQUENCE [LARGE SCALE GENOMIC DNA]</scope>
    <source>
        <strain evidence="4">CCMP 1984</strain>
    </source>
</reference>
<accession>F0YJD7</accession>
<evidence type="ECO:0000313" key="3">
    <source>
        <dbReference type="EMBL" id="EGB04771.1"/>
    </source>
</evidence>
<dbReference type="KEGG" id="aaf:AURANDRAFT_32061"/>
<organism evidence="4">
    <name type="scientific">Aureococcus anophagefferens</name>
    <name type="common">Harmful bloom alga</name>
    <dbReference type="NCBI Taxonomy" id="44056"/>
    <lineage>
        <taxon>Eukaryota</taxon>
        <taxon>Sar</taxon>
        <taxon>Stramenopiles</taxon>
        <taxon>Ochrophyta</taxon>
        <taxon>Pelagophyceae</taxon>
        <taxon>Pelagomonadales</taxon>
        <taxon>Pelagomonadaceae</taxon>
        <taxon>Aureococcus</taxon>
    </lineage>
</organism>
<dbReference type="PANTHER" id="PTHR31131:SF6">
    <property type="entry name" value="CASTOR ACT DOMAIN-CONTAINING PROTEIN"/>
    <property type="match status" value="1"/>
</dbReference>
<dbReference type="GeneID" id="20221090"/>
<dbReference type="EMBL" id="GL833147">
    <property type="protein sequence ID" value="EGB04771.1"/>
    <property type="molecule type" value="Genomic_DNA"/>
</dbReference>
<dbReference type="PANTHER" id="PTHR31131">
    <property type="entry name" value="CHROMOSOME 1, WHOLE GENOME SHOTGUN SEQUENCE"/>
    <property type="match status" value="1"/>
</dbReference>
<dbReference type="PIRSF" id="PIRSF008459">
    <property type="entry name" value="UCP008459"/>
    <property type="match status" value="1"/>
</dbReference>
<dbReference type="Pfam" id="PF13840">
    <property type="entry name" value="ACT_7"/>
    <property type="match status" value="1"/>
</dbReference>
<keyword evidence="1" id="KW-1133">Transmembrane helix</keyword>
<sequence length="138" mass="14620">MTTQRAVRGSDLTLHVLGEHYEVVRLGPGAAIPADLFSSNPSSSLVSITRTADELSIIRPRGARRIDGEKLEAGWRALKVQGPLPFHLVGVLSHLSATLAAAGVSIFVNSTYDTDYVMVKDDKLHAAVDALKAGGSTV</sequence>
<dbReference type="eggNOG" id="ENOG502S7H6">
    <property type="taxonomic scope" value="Eukaryota"/>
</dbReference>
<dbReference type="OrthoDB" id="58529at2759"/>
<dbReference type="SUPFAM" id="SSF55021">
    <property type="entry name" value="ACT-like"/>
    <property type="match status" value="2"/>
</dbReference>